<evidence type="ECO:0000313" key="2">
    <source>
        <dbReference type="EMBL" id="MFC3509461.1"/>
    </source>
</evidence>
<feature type="signal peptide" evidence="1">
    <location>
        <begin position="1"/>
        <end position="22"/>
    </location>
</feature>
<feature type="chain" id="PRO_5047263647" evidence="1">
    <location>
        <begin position="23"/>
        <end position="219"/>
    </location>
</feature>
<reference evidence="3" key="1">
    <citation type="journal article" date="2019" name="Int. J. Syst. Evol. Microbiol.">
        <title>The Global Catalogue of Microorganisms (GCM) 10K type strain sequencing project: providing services to taxonomists for standard genome sequencing and annotation.</title>
        <authorList>
            <consortium name="The Broad Institute Genomics Platform"/>
            <consortium name="The Broad Institute Genome Sequencing Center for Infectious Disease"/>
            <person name="Wu L."/>
            <person name="Ma J."/>
        </authorList>
    </citation>
    <scope>NUCLEOTIDE SEQUENCE [LARGE SCALE GENOMIC DNA]</scope>
    <source>
        <strain evidence="3">CGMCC 4.7682</strain>
    </source>
</reference>
<dbReference type="NCBIfam" id="NF040603">
    <property type="entry name" value="choice_anch_P"/>
    <property type="match status" value="1"/>
</dbReference>
<dbReference type="EMBL" id="JBHRWI010000005">
    <property type="protein sequence ID" value="MFC3509461.1"/>
    <property type="molecule type" value="Genomic_DNA"/>
</dbReference>
<proteinExistence type="predicted"/>
<protein>
    <submittedName>
        <fullName evidence="2">Choice-of-anchor P family protein</fullName>
    </submittedName>
</protein>
<comment type="caution">
    <text evidence="2">The sequence shown here is derived from an EMBL/GenBank/DDBJ whole genome shotgun (WGS) entry which is preliminary data.</text>
</comment>
<evidence type="ECO:0000313" key="3">
    <source>
        <dbReference type="Proteomes" id="UP001595764"/>
    </source>
</evidence>
<keyword evidence="3" id="KW-1185">Reference proteome</keyword>
<name>A0ABV7Q878_9PSEU</name>
<gene>
    <name evidence="2" type="ORF">ACFORO_04735</name>
</gene>
<dbReference type="RefSeq" id="WP_377871898.1">
    <property type="nucleotide sequence ID" value="NZ_JBHMAY010000035.1"/>
</dbReference>
<organism evidence="2 3">
    <name type="scientific">Amycolatopsis halotolerans</name>
    <dbReference type="NCBI Taxonomy" id="330083"/>
    <lineage>
        <taxon>Bacteria</taxon>
        <taxon>Bacillati</taxon>
        <taxon>Actinomycetota</taxon>
        <taxon>Actinomycetes</taxon>
        <taxon>Pseudonocardiales</taxon>
        <taxon>Pseudonocardiaceae</taxon>
        <taxon>Amycolatopsis</taxon>
    </lineage>
</organism>
<dbReference type="Proteomes" id="UP001595764">
    <property type="component" value="Unassembled WGS sequence"/>
</dbReference>
<keyword evidence="1" id="KW-0732">Signal</keyword>
<sequence length="219" mass="21678">MRGRILLVTGVLLAAAPAVAHADPPVTSTGWGSAGSLDVLVDHEHVVTGELARCDADGPASARTPGGAAGEVAVFGFGGTSCERKGAVAQVKAGGQRFESDLLTRYGGPELKVRTYSVGCATTTDSGSTGSMSIGEVSGFTIPSSIPANYRITIPGGAAGTALATITLNETVTPTPADGSLVTHAVHVKLFPQGGPASGDIYLGTAACNPYGKGGAPAS</sequence>
<evidence type="ECO:0000256" key="1">
    <source>
        <dbReference type="SAM" id="SignalP"/>
    </source>
</evidence>
<accession>A0ABV7Q878</accession>